<evidence type="ECO:0000256" key="7">
    <source>
        <dbReference type="SAM" id="SignalP"/>
    </source>
</evidence>
<dbReference type="Proteomes" id="UP000320390">
    <property type="component" value="Chromosome"/>
</dbReference>
<gene>
    <name evidence="8" type="primary">troA</name>
    <name evidence="8" type="ORF">Poly30_04200</name>
</gene>
<dbReference type="RefSeq" id="WP_145194359.1">
    <property type="nucleotide sequence ID" value="NZ_CP036434.1"/>
</dbReference>
<dbReference type="InterPro" id="IPR006127">
    <property type="entry name" value="ZnuA-like"/>
</dbReference>
<dbReference type="GO" id="GO:0007155">
    <property type="term" value="P:cell adhesion"/>
    <property type="evidence" value="ECO:0007669"/>
    <property type="project" value="InterPro"/>
</dbReference>
<dbReference type="Pfam" id="PF01297">
    <property type="entry name" value="ZnuA"/>
    <property type="match status" value="1"/>
</dbReference>
<evidence type="ECO:0000256" key="5">
    <source>
        <dbReference type="ARBA" id="ARBA00022729"/>
    </source>
</evidence>
<dbReference type="GO" id="GO:0030313">
    <property type="term" value="C:cell envelope"/>
    <property type="evidence" value="ECO:0007669"/>
    <property type="project" value="UniProtKB-SubCell"/>
</dbReference>
<comment type="similarity">
    <text evidence="2 6">Belongs to the bacterial solute-binding protein 9 family.</text>
</comment>
<evidence type="ECO:0000256" key="3">
    <source>
        <dbReference type="ARBA" id="ARBA00022448"/>
    </source>
</evidence>
<evidence type="ECO:0000256" key="1">
    <source>
        <dbReference type="ARBA" id="ARBA00004196"/>
    </source>
</evidence>
<evidence type="ECO:0000313" key="9">
    <source>
        <dbReference type="Proteomes" id="UP000320390"/>
    </source>
</evidence>
<dbReference type="PANTHER" id="PTHR42953:SF1">
    <property type="entry name" value="METAL-BINDING PROTEIN HI_0362-RELATED"/>
    <property type="match status" value="1"/>
</dbReference>
<evidence type="ECO:0000256" key="4">
    <source>
        <dbReference type="ARBA" id="ARBA00022723"/>
    </source>
</evidence>
<dbReference type="PRINTS" id="PR00690">
    <property type="entry name" value="ADHESNFAMILY"/>
</dbReference>
<keyword evidence="5 7" id="KW-0732">Signal</keyword>
<keyword evidence="9" id="KW-1185">Reference proteome</keyword>
<feature type="signal peptide" evidence="7">
    <location>
        <begin position="1"/>
        <end position="23"/>
    </location>
</feature>
<evidence type="ECO:0000256" key="2">
    <source>
        <dbReference type="ARBA" id="ARBA00011028"/>
    </source>
</evidence>
<dbReference type="PANTHER" id="PTHR42953">
    <property type="entry name" value="HIGH-AFFINITY ZINC UPTAKE SYSTEM PROTEIN ZNUA-RELATED"/>
    <property type="match status" value="1"/>
</dbReference>
<dbReference type="GO" id="GO:0030001">
    <property type="term" value="P:metal ion transport"/>
    <property type="evidence" value="ECO:0007669"/>
    <property type="project" value="InterPro"/>
</dbReference>
<proteinExistence type="inferred from homology"/>
<evidence type="ECO:0000256" key="6">
    <source>
        <dbReference type="RuleBase" id="RU003512"/>
    </source>
</evidence>
<sequence precursor="true">MPRHLRSAAVHILACLVLLGAWSCRDGSAASATDSGAREPDKKVVVCTTTMIGDIVRAVAGGTAEVHVLFGPTVDPHLFRATRDDVQQLMAADLVFYNGFGLEGYLEPTFRRVAESGIDLVAVAESILKGDEAMQDAGVSDPHVWMDPHLWARTAPLVAEALGRLLPDSAGLPGRAADTNARILALDSFAREAIATIPESARTLVTAHDAFRYFGRRYGLRVEGIQGLSTASEGGLQALESLVDLLVDERIPAVFFESTVSERNVKALIEGAAARGHRVVLGGTLHSDAPGSAGNYEAMMKHNISTIATALRGDSTATEALK</sequence>
<dbReference type="InterPro" id="IPR050492">
    <property type="entry name" value="Bact_metal-bind_prot9"/>
</dbReference>
<dbReference type="AlphaFoldDB" id="A0A518ELF5"/>
<name>A0A518ELF5_9BACT</name>
<dbReference type="PRINTS" id="PR00691">
    <property type="entry name" value="ADHESINB"/>
</dbReference>
<organism evidence="8 9">
    <name type="scientific">Saltatorellus ferox</name>
    <dbReference type="NCBI Taxonomy" id="2528018"/>
    <lineage>
        <taxon>Bacteria</taxon>
        <taxon>Pseudomonadati</taxon>
        <taxon>Planctomycetota</taxon>
        <taxon>Planctomycetia</taxon>
        <taxon>Planctomycetia incertae sedis</taxon>
        <taxon>Saltatorellus</taxon>
    </lineage>
</organism>
<comment type="subcellular location">
    <subcellularLocation>
        <location evidence="1">Cell envelope</location>
    </subcellularLocation>
</comment>
<reference evidence="8 9" key="1">
    <citation type="submission" date="2019-02" db="EMBL/GenBank/DDBJ databases">
        <title>Deep-cultivation of Planctomycetes and their phenomic and genomic characterization uncovers novel biology.</title>
        <authorList>
            <person name="Wiegand S."/>
            <person name="Jogler M."/>
            <person name="Boedeker C."/>
            <person name="Pinto D."/>
            <person name="Vollmers J."/>
            <person name="Rivas-Marin E."/>
            <person name="Kohn T."/>
            <person name="Peeters S.H."/>
            <person name="Heuer A."/>
            <person name="Rast P."/>
            <person name="Oberbeckmann S."/>
            <person name="Bunk B."/>
            <person name="Jeske O."/>
            <person name="Meyerdierks A."/>
            <person name="Storesund J.E."/>
            <person name="Kallscheuer N."/>
            <person name="Luecker S."/>
            <person name="Lage O.M."/>
            <person name="Pohl T."/>
            <person name="Merkel B.J."/>
            <person name="Hornburger P."/>
            <person name="Mueller R.-W."/>
            <person name="Bruemmer F."/>
            <person name="Labrenz M."/>
            <person name="Spormann A.M."/>
            <person name="Op den Camp H."/>
            <person name="Overmann J."/>
            <person name="Amann R."/>
            <person name="Jetten M.S.M."/>
            <person name="Mascher T."/>
            <person name="Medema M.H."/>
            <person name="Devos D.P."/>
            <person name="Kaster A.-K."/>
            <person name="Ovreas L."/>
            <person name="Rohde M."/>
            <person name="Galperin M.Y."/>
            <person name="Jogler C."/>
        </authorList>
    </citation>
    <scope>NUCLEOTIDE SEQUENCE [LARGE SCALE GENOMIC DNA]</scope>
    <source>
        <strain evidence="8 9">Poly30</strain>
    </source>
</reference>
<evidence type="ECO:0000313" key="8">
    <source>
        <dbReference type="EMBL" id="QDV04926.1"/>
    </source>
</evidence>
<accession>A0A518ELF5</accession>
<dbReference type="EMBL" id="CP036434">
    <property type="protein sequence ID" value="QDV04926.1"/>
    <property type="molecule type" value="Genomic_DNA"/>
</dbReference>
<protein>
    <submittedName>
        <fullName evidence="8">Periplasmic zinc-binding protein TroA</fullName>
    </submittedName>
</protein>
<dbReference type="SUPFAM" id="SSF53807">
    <property type="entry name" value="Helical backbone' metal receptor"/>
    <property type="match status" value="1"/>
</dbReference>
<dbReference type="Gene3D" id="3.40.50.1980">
    <property type="entry name" value="Nitrogenase molybdenum iron protein domain"/>
    <property type="match status" value="2"/>
</dbReference>
<dbReference type="InterPro" id="IPR006129">
    <property type="entry name" value="AdhesinB"/>
</dbReference>
<feature type="chain" id="PRO_5022239438" evidence="7">
    <location>
        <begin position="24"/>
        <end position="322"/>
    </location>
</feature>
<keyword evidence="3 6" id="KW-0813">Transport</keyword>
<dbReference type="OrthoDB" id="9793396at2"/>
<dbReference type="InterPro" id="IPR006128">
    <property type="entry name" value="Lipoprotein_PsaA-like"/>
</dbReference>
<dbReference type="GO" id="GO:0046872">
    <property type="term" value="F:metal ion binding"/>
    <property type="evidence" value="ECO:0007669"/>
    <property type="project" value="UniProtKB-KW"/>
</dbReference>
<keyword evidence="4" id="KW-0479">Metal-binding</keyword>